<evidence type="ECO:0000313" key="2">
    <source>
        <dbReference type="Proteomes" id="UP001604336"/>
    </source>
</evidence>
<name>A0ABD1PD72_9LAMI</name>
<dbReference type="Proteomes" id="UP001604336">
    <property type="component" value="Unassembled WGS sequence"/>
</dbReference>
<accession>A0ABD1PD72</accession>
<reference evidence="2" key="1">
    <citation type="submission" date="2024-07" db="EMBL/GenBank/DDBJ databases">
        <title>Two chromosome-level genome assemblies of Korean endemic species Abeliophyllum distichum and Forsythia ovata (Oleaceae).</title>
        <authorList>
            <person name="Jang H."/>
        </authorList>
    </citation>
    <scope>NUCLEOTIDE SEQUENCE [LARGE SCALE GENOMIC DNA]</scope>
</reference>
<keyword evidence="2" id="KW-1185">Reference proteome</keyword>
<evidence type="ECO:0000313" key="1">
    <source>
        <dbReference type="EMBL" id="KAL2461802.1"/>
    </source>
</evidence>
<sequence length="109" mass="12206">MEQRFAQERLPLGLGHLATCSSHRATLCARACPTGTRPPCILPLPWINASARASPTGTRPLSVLQYFAQSPPIELDTIKNKARRPHKCSPRTLWDLIYLPEFQNRSNIS</sequence>
<gene>
    <name evidence="1" type="ORF">Adt_45222</name>
</gene>
<protein>
    <submittedName>
        <fullName evidence="1">Uncharacterized protein</fullName>
    </submittedName>
</protein>
<dbReference type="AlphaFoldDB" id="A0ABD1PD72"/>
<comment type="caution">
    <text evidence="1">The sequence shown here is derived from an EMBL/GenBank/DDBJ whole genome shotgun (WGS) entry which is preliminary data.</text>
</comment>
<dbReference type="EMBL" id="JBFOLK010000014">
    <property type="protein sequence ID" value="KAL2461802.1"/>
    <property type="molecule type" value="Genomic_DNA"/>
</dbReference>
<proteinExistence type="predicted"/>
<organism evidence="1 2">
    <name type="scientific">Abeliophyllum distichum</name>
    <dbReference type="NCBI Taxonomy" id="126358"/>
    <lineage>
        <taxon>Eukaryota</taxon>
        <taxon>Viridiplantae</taxon>
        <taxon>Streptophyta</taxon>
        <taxon>Embryophyta</taxon>
        <taxon>Tracheophyta</taxon>
        <taxon>Spermatophyta</taxon>
        <taxon>Magnoliopsida</taxon>
        <taxon>eudicotyledons</taxon>
        <taxon>Gunneridae</taxon>
        <taxon>Pentapetalae</taxon>
        <taxon>asterids</taxon>
        <taxon>lamiids</taxon>
        <taxon>Lamiales</taxon>
        <taxon>Oleaceae</taxon>
        <taxon>Forsythieae</taxon>
        <taxon>Abeliophyllum</taxon>
    </lineage>
</organism>